<accession>A0A6L6YFM9</accession>
<sequence length="176" mass="19290">MVKTILLRGGTTAQHANFKGYNREITVDTTKKTLVVHDDSTAGGIPLAKKSEIPTKLSQLTENAGLWKKTSLTKVSQLTDDVGYWTGLSKVSQLANNLNWKTAHCSYCSYCTYCSQCSRCSNVHCYQVQCNQVHCGQVQCAGDCNRCERCNGDCMDTGYYNCMSNCSSADCGDDSS</sequence>
<dbReference type="InterPro" id="IPR041352">
    <property type="entry name" value="Mtd_N"/>
</dbReference>
<dbReference type="Proteomes" id="UP000472580">
    <property type="component" value="Unassembled WGS sequence"/>
</dbReference>
<name>A0A6L6YFM9_9BURK</name>
<keyword evidence="3" id="KW-1185">Reference proteome</keyword>
<dbReference type="Gene3D" id="2.10.10.30">
    <property type="match status" value="1"/>
</dbReference>
<dbReference type="AlphaFoldDB" id="A0A6L6YFM9"/>
<evidence type="ECO:0000313" key="2">
    <source>
        <dbReference type="EMBL" id="MVX55603.1"/>
    </source>
</evidence>
<dbReference type="EMBL" id="WSRP01000001">
    <property type="protein sequence ID" value="MVX55603.1"/>
    <property type="molecule type" value="Genomic_DNA"/>
</dbReference>
<dbReference type="RefSeq" id="WP_160334040.1">
    <property type="nucleotide sequence ID" value="NZ_WSRP01000001.1"/>
</dbReference>
<dbReference type="OrthoDB" id="9810174at2"/>
<proteinExistence type="predicted"/>
<protein>
    <recommendedName>
        <fullName evidence="1">Major tropism determinant N-terminal domain-containing protein</fullName>
    </recommendedName>
</protein>
<feature type="domain" description="Major tropism determinant N-terminal" evidence="1">
    <location>
        <begin position="7"/>
        <end position="38"/>
    </location>
</feature>
<gene>
    <name evidence="2" type="ORF">E5987_00055</name>
</gene>
<reference evidence="2 3" key="1">
    <citation type="submission" date="2019-12" db="EMBL/GenBank/DDBJ databases">
        <title>Microbes associate with the intestines of laboratory mice.</title>
        <authorList>
            <person name="Navarre W."/>
            <person name="Wong E."/>
        </authorList>
    </citation>
    <scope>NUCLEOTIDE SEQUENCE [LARGE SCALE GENOMIC DNA]</scope>
    <source>
        <strain evidence="2 3">NM82_D38</strain>
    </source>
</reference>
<evidence type="ECO:0000313" key="3">
    <source>
        <dbReference type="Proteomes" id="UP000472580"/>
    </source>
</evidence>
<dbReference type="Pfam" id="PF18454">
    <property type="entry name" value="Mtd_N"/>
    <property type="match status" value="1"/>
</dbReference>
<evidence type="ECO:0000259" key="1">
    <source>
        <dbReference type="Pfam" id="PF18454"/>
    </source>
</evidence>
<comment type="caution">
    <text evidence="2">The sequence shown here is derived from an EMBL/GenBank/DDBJ whole genome shotgun (WGS) entry which is preliminary data.</text>
</comment>
<organism evidence="2 3">
    <name type="scientific">Parasutterella muris</name>
    <dbReference type="NCBI Taxonomy" id="2565572"/>
    <lineage>
        <taxon>Bacteria</taxon>
        <taxon>Pseudomonadati</taxon>
        <taxon>Pseudomonadota</taxon>
        <taxon>Betaproteobacteria</taxon>
        <taxon>Burkholderiales</taxon>
        <taxon>Sutterellaceae</taxon>
        <taxon>Parasutterella</taxon>
    </lineage>
</organism>